<organism evidence="5 6">
    <name type="scientific">Legionella jordanis</name>
    <dbReference type="NCBI Taxonomy" id="456"/>
    <lineage>
        <taxon>Bacteria</taxon>
        <taxon>Pseudomonadati</taxon>
        <taxon>Pseudomonadota</taxon>
        <taxon>Gammaproteobacteria</taxon>
        <taxon>Legionellales</taxon>
        <taxon>Legionellaceae</taxon>
        <taxon>Legionella</taxon>
    </lineage>
</organism>
<keyword evidence="1" id="KW-0349">Heme</keyword>
<protein>
    <submittedName>
        <fullName evidence="5">Cytochrome c5</fullName>
    </submittedName>
</protein>
<evidence type="ECO:0000259" key="4">
    <source>
        <dbReference type="Pfam" id="PF13442"/>
    </source>
</evidence>
<dbReference type="SUPFAM" id="SSF46626">
    <property type="entry name" value="Cytochrome c"/>
    <property type="match status" value="1"/>
</dbReference>
<accession>A0A0W0VAV3</accession>
<keyword evidence="3" id="KW-0408">Iron</keyword>
<dbReference type="EMBL" id="LNYJ01000011">
    <property type="protein sequence ID" value="KTD16982.1"/>
    <property type="molecule type" value="Genomic_DNA"/>
</dbReference>
<dbReference type="PATRIC" id="fig|456.5.peg.1376"/>
<evidence type="ECO:0000313" key="5">
    <source>
        <dbReference type="EMBL" id="KTD16982.1"/>
    </source>
</evidence>
<dbReference type="Proteomes" id="UP000055035">
    <property type="component" value="Unassembled WGS sequence"/>
</dbReference>
<evidence type="ECO:0000256" key="3">
    <source>
        <dbReference type="ARBA" id="ARBA00023004"/>
    </source>
</evidence>
<dbReference type="RefSeq" id="WP_058470785.1">
    <property type="nucleotide sequence ID" value="NZ_CAAAIC010000003.1"/>
</dbReference>
<sequence length="132" mass="14641">MHLRILPLIIGSVLAYTTSAATHHPQEFLKNIQGSKNEGEQIVQHFCSNCHAEQPMIVIGAPRMNQKEDWEPRIKNGVSVVMQHTIEGVGAMPPRGGCFECSDQQLILAIIAMLPKEFKESFSTALEKSNSK</sequence>
<dbReference type="STRING" id="456.Ljor_1288"/>
<feature type="domain" description="Cytochrome c" evidence="4">
    <location>
        <begin position="37"/>
        <end position="106"/>
    </location>
</feature>
<name>A0A0W0VAV3_9GAMM</name>
<proteinExistence type="predicted"/>
<evidence type="ECO:0000313" key="6">
    <source>
        <dbReference type="Proteomes" id="UP000055035"/>
    </source>
</evidence>
<evidence type="ECO:0000256" key="2">
    <source>
        <dbReference type="ARBA" id="ARBA00022723"/>
    </source>
</evidence>
<dbReference type="OrthoDB" id="9814708at2"/>
<dbReference type="AlphaFoldDB" id="A0A0W0VAV3"/>
<gene>
    <name evidence="5" type="primary">cyc</name>
    <name evidence="5" type="ORF">Ljor_1288</name>
</gene>
<dbReference type="PANTHER" id="PTHR40942:SF4">
    <property type="entry name" value="CYTOCHROME C5"/>
    <property type="match status" value="1"/>
</dbReference>
<reference evidence="5 6" key="1">
    <citation type="submission" date="2015-11" db="EMBL/GenBank/DDBJ databases">
        <title>Genomic analysis of 38 Legionella species identifies large and diverse effector repertoires.</title>
        <authorList>
            <person name="Burstein D."/>
            <person name="Amaro F."/>
            <person name="Zusman T."/>
            <person name="Lifshitz Z."/>
            <person name="Cohen O."/>
            <person name="Gilbert J.A."/>
            <person name="Pupko T."/>
            <person name="Shuman H.A."/>
            <person name="Segal G."/>
        </authorList>
    </citation>
    <scope>NUCLEOTIDE SEQUENCE [LARGE SCALE GENOMIC DNA]</scope>
    <source>
        <strain evidence="5 6">BL-540</strain>
    </source>
</reference>
<dbReference type="GO" id="GO:0020037">
    <property type="term" value="F:heme binding"/>
    <property type="evidence" value="ECO:0007669"/>
    <property type="project" value="InterPro"/>
</dbReference>
<keyword evidence="6" id="KW-1185">Reference proteome</keyword>
<dbReference type="GO" id="GO:0046872">
    <property type="term" value="F:metal ion binding"/>
    <property type="evidence" value="ECO:0007669"/>
    <property type="project" value="UniProtKB-KW"/>
</dbReference>
<dbReference type="InterPro" id="IPR036909">
    <property type="entry name" value="Cyt_c-like_dom_sf"/>
</dbReference>
<evidence type="ECO:0000256" key="1">
    <source>
        <dbReference type="ARBA" id="ARBA00022617"/>
    </source>
</evidence>
<keyword evidence="2" id="KW-0479">Metal-binding</keyword>
<dbReference type="GO" id="GO:0009055">
    <property type="term" value="F:electron transfer activity"/>
    <property type="evidence" value="ECO:0007669"/>
    <property type="project" value="InterPro"/>
</dbReference>
<dbReference type="PANTHER" id="PTHR40942">
    <property type="match status" value="1"/>
</dbReference>
<comment type="caution">
    <text evidence="5">The sequence shown here is derived from an EMBL/GenBank/DDBJ whole genome shotgun (WGS) entry which is preliminary data.</text>
</comment>
<dbReference type="Gene3D" id="1.10.760.10">
    <property type="entry name" value="Cytochrome c-like domain"/>
    <property type="match status" value="1"/>
</dbReference>
<dbReference type="Pfam" id="PF13442">
    <property type="entry name" value="Cytochrome_CBB3"/>
    <property type="match status" value="1"/>
</dbReference>
<dbReference type="InterPro" id="IPR009056">
    <property type="entry name" value="Cyt_c-like_dom"/>
</dbReference>